<gene>
    <name evidence="2" type="ORF">Pfra01_000829600</name>
</gene>
<proteinExistence type="predicted"/>
<evidence type="ECO:0000313" key="3">
    <source>
        <dbReference type="Proteomes" id="UP001165121"/>
    </source>
</evidence>
<accession>A0A9W6X839</accession>
<feature type="compositionally biased region" description="Basic and acidic residues" evidence="1">
    <location>
        <begin position="43"/>
        <end position="52"/>
    </location>
</feature>
<name>A0A9W6X839_9STRA</name>
<feature type="region of interest" description="Disordered" evidence="1">
    <location>
        <begin position="18"/>
        <end position="59"/>
    </location>
</feature>
<evidence type="ECO:0000256" key="1">
    <source>
        <dbReference type="SAM" id="MobiDB-lite"/>
    </source>
</evidence>
<reference evidence="2" key="1">
    <citation type="submission" date="2023-04" db="EMBL/GenBank/DDBJ databases">
        <title>Phytophthora fragariaefolia NBRC 109709.</title>
        <authorList>
            <person name="Ichikawa N."/>
            <person name="Sato H."/>
            <person name="Tonouchi N."/>
        </authorList>
    </citation>
    <scope>NUCLEOTIDE SEQUENCE</scope>
    <source>
        <strain evidence="2">NBRC 109709</strain>
    </source>
</reference>
<protein>
    <submittedName>
        <fullName evidence="2">Unnamed protein product</fullName>
    </submittedName>
</protein>
<keyword evidence="3" id="KW-1185">Reference proteome</keyword>
<dbReference type="AlphaFoldDB" id="A0A9W6X839"/>
<evidence type="ECO:0000313" key="2">
    <source>
        <dbReference type="EMBL" id="GMF33438.1"/>
    </source>
</evidence>
<dbReference type="EMBL" id="BSXT01000740">
    <property type="protein sequence ID" value="GMF33438.1"/>
    <property type="molecule type" value="Genomic_DNA"/>
</dbReference>
<organism evidence="2 3">
    <name type="scientific">Phytophthora fragariaefolia</name>
    <dbReference type="NCBI Taxonomy" id="1490495"/>
    <lineage>
        <taxon>Eukaryota</taxon>
        <taxon>Sar</taxon>
        <taxon>Stramenopiles</taxon>
        <taxon>Oomycota</taxon>
        <taxon>Peronosporomycetes</taxon>
        <taxon>Peronosporales</taxon>
        <taxon>Peronosporaceae</taxon>
        <taxon>Phytophthora</taxon>
    </lineage>
</organism>
<sequence length="66" mass="6602">MSASASFIALTSKQMSGISGRSICSPSSSTTVGTTSIASAGDASRDTPDKTPLEAIDADGESCCFH</sequence>
<feature type="compositionally biased region" description="Low complexity" evidence="1">
    <location>
        <begin position="18"/>
        <end position="39"/>
    </location>
</feature>
<dbReference type="Proteomes" id="UP001165121">
    <property type="component" value="Unassembled WGS sequence"/>
</dbReference>
<comment type="caution">
    <text evidence="2">The sequence shown here is derived from an EMBL/GenBank/DDBJ whole genome shotgun (WGS) entry which is preliminary data.</text>
</comment>